<dbReference type="SUPFAM" id="SSF54373">
    <property type="entry name" value="FAD-linked reductases, C-terminal domain"/>
    <property type="match status" value="1"/>
</dbReference>
<keyword evidence="11" id="KW-1185">Reference proteome</keyword>
<dbReference type="GO" id="GO:0050660">
    <property type="term" value="F:flavin adenine dinucleotide binding"/>
    <property type="evidence" value="ECO:0007669"/>
    <property type="project" value="InterPro"/>
</dbReference>
<sequence length="613" mass="68434">MDLINPVCESTSIGPANQLVTTLVTALFAAHCNMSTPSMWPKDFGPQAVIEGLGTYNFVIIGAGSAGSVVANRLSEDPNQKVLLLEAGDDPPIESEIPGLANSMLNTELDWQYPTISNGQSCQAFNDKSCTWNKGKVLGGTSTINGMIYARGNDRDYNEWKNQGNPSWGWYDVFRYFKRSENFRGENPNRVHGMRGPLRVQRFQSPKQIQSVILKAAKELGYNKVDDFADGNNMGFGYLHGTVANGRRVSSAKAFLRSHRPNLQVIKHAVARKIYFNHEKEVEFVKFIYNEEMELVVNVGKEVIISAGSIETPKLLMLSGIGPGYHLKALGIPVVSNLMVGDNLMDHAKVSFFLKLRYTSNTPLEVRQMDDIFEQWVLHSGGLGVSIMDLGGYIDTTGRGAYPDVYIGFAPIMNITQVAGKYTEPTRSSLLNQSAPFDTILEVFITLLKPKSRGVVRLSSTDYRDKPIIMPNTFREESDVKRILRAIEKLYDFERTNTLMRVRGDFLKLNLPPCDVFEYKSSEYWECYVQYMSESGFDPVGTARMGPVSKKDSVVDPELCVKGVKGLRVIDASIMPTIFLDSERGDLQRDLTPAQGRNKTPHVLGTRAEQWSP</sequence>
<evidence type="ECO:0000259" key="9">
    <source>
        <dbReference type="PROSITE" id="PS00624"/>
    </source>
</evidence>
<evidence type="ECO:0000256" key="1">
    <source>
        <dbReference type="ARBA" id="ARBA00001974"/>
    </source>
</evidence>
<evidence type="ECO:0000313" key="10">
    <source>
        <dbReference type="EMBL" id="CAD7086668.1"/>
    </source>
</evidence>
<protein>
    <recommendedName>
        <fullName evidence="8 9">Glucose-methanol-choline oxidoreductase N-terminal domain-containing protein</fullName>
    </recommendedName>
</protein>
<comment type="similarity">
    <text evidence="2 6">Belongs to the GMC oxidoreductase family.</text>
</comment>
<keyword evidence="4 5" id="KW-0274">FAD</keyword>
<proteinExistence type="inferred from homology"/>
<feature type="region of interest" description="Disordered" evidence="7">
    <location>
        <begin position="590"/>
        <end position="613"/>
    </location>
</feature>
<dbReference type="AlphaFoldDB" id="A0A7R8UU70"/>
<dbReference type="GO" id="GO:0016614">
    <property type="term" value="F:oxidoreductase activity, acting on CH-OH group of donors"/>
    <property type="evidence" value="ECO:0007669"/>
    <property type="project" value="InterPro"/>
</dbReference>
<dbReference type="PANTHER" id="PTHR11552">
    <property type="entry name" value="GLUCOSE-METHANOL-CHOLINE GMC OXIDOREDUCTASE"/>
    <property type="match status" value="1"/>
</dbReference>
<evidence type="ECO:0000313" key="11">
    <source>
        <dbReference type="Proteomes" id="UP000594454"/>
    </source>
</evidence>
<dbReference type="Pfam" id="PF05199">
    <property type="entry name" value="GMC_oxred_C"/>
    <property type="match status" value="1"/>
</dbReference>
<dbReference type="Gene3D" id="3.50.50.60">
    <property type="entry name" value="FAD/NAD(P)-binding domain"/>
    <property type="match status" value="1"/>
</dbReference>
<evidence type="ECO:0000256" key="2">
    <source>
        <dbReference type="ARBA" id="ARBA00010790"/>
    </source>
</evidence>
<evidence type="ECO:0000256" key="7">
    <source>
        <dbReference type="SAM" id="MobiDB-lite"/>
    </source>
</evidence>
<dbReference type="InterPro" id="IPR000172">
    <property type="entry name" value="GMC_OxRdtase_N"/>
</dbReference>
<feature type="binding site" evidence="5">
    <location>
        <position position="137"/>
    </location>
    <ligand>
        <name>FAD</name>
        <dbReference type="ChEBI" id="CHEBI:57692"/>
    </ligand>
</feature>
<dbReference type="PROSITE" id="PS00624">
    <property type="entry name" value="GMC_OXRED_2"/>
    <property type="match status" value="1"/>
</dbReference>
<dbReference type="InterPro" id="IPR012132">
    <property type="entry name" value="GMC_OxRdtase"/>
</dbReference>
<dbReference type="InterPro" id="IPR036188">
    <property type="entry name" value="FAD/NAD-bd_sf"/>
</dbReference>
<dbReference type="PIRSF" id="PIRSF000137">
    <property type="entry name" value="Alcohol_oxidase"/>
    <property type="match status" value="1"/>
</dbReference>
<dbReference type="Pfam" id="PF00732">
    <property type="entry name" value="GMC_oxred_N"/>
    <property type="match status" value="1"/>
</dbReference>
<dbReference type="OrthoDB" id="269227at2759"/>
<dbReference type="PROSITE" id="PS00623">
    <property type="entry name" value="GMC_OXRED_1"/>
    <property type="match status" value="1"/>
</dbReference>
<evidence type="ECO:0000256" key="4">
    <source>
        <dbReference type="ARBA" id="ARBA00022827"/>
    </source>
</evidence>
<dbReference type="InterPro" id="IPR007867">
    <property type="entry name" value="GMC_OxRtase_C"/>
</dbReference>
<dbReference type="EMBL" id="LR899012">
    <property type="protein sequence ID" value="CAD7086668.1"/>
    <property type="molecule type" value="Genomic_DNA"/>
</dbReference>
<evidence type="ECO:0000256" key="6">
    <source>
        <dbReference type="RuleBase" id="RU003968"/>
    </source>
</evidence>
<gene>
    <name evidence="10" type="ORF">HERILL_LOCUS9425</name>
</gene>
<accession>A0A7R8UU70</accession>
<name>A0A7R8UU70_HERIL</name>
<dbReference type="InParanoid" id="A0A7R8UU70"/>
<organism evidence="10 11">
    <name type="scientific">Hermetia illucens</name>
    <name type="common">Black soldier fly</name>
    <dbReference type="NCBI Taxonomy" id="343691"/>
    <lineage>
        <taxon>Eukaryota</taxon>
        <taxon>Metazoa</taxon>
        <taxon>Ecdysozoa</taxon>
        <taxon>Arthropoda</taxon>
        <taxon>Hexapoda</taxon>
        <taxon>Insecta</taxon>
        <taxon>Pterygota</taxon>
        <taxon>Neoptera</taxon>
        <taxon>Endopterygota</taxon>
        <taxon>Diptera</taxon>
        <taxon>Brachycera</taxon>
        <taxon>Stratiomyomorpha</taxon>
        <taxon>Stratiomyidae</taxon>
        <taxon>Hermetiinae</taxon>
        <taxon>Hermetia</taxon>
    </lineage>
</organism>
<dbReference type="PANTHER" id="PTHR11552:SF147">
    <property type="entry name" value="CHOLINE DEHYDROGENASE, MITOCHONDRIAL"/>
    <property type="match status" value="1"/>
</dbReference>
<evidence type="ECO:0000256" key="3">
    <source>
        <dbReference type="ARBA" id="ARBA00022630"/>
    </source>
</evidence>
<dbReference type="Proteomes" id="UP000594454">
    <property type="component" value="Chromosome 4"/>
</dbReference>
<comment type="cofactor">
    <cofactor evidence="1 5">
        <name>FAD</name>
        <dbReference type="ChEBI" id="CHEBI:57692"/>
    </cofactor>
</comment>
<evidence type="ECO:0000259" key="8">
    <source>
        <dbReference type="PROSITE" id="PS00623"/>
    </source>
</evidence>
<feature type="domain" description="Glucose-methanol-choline oxidoreductase N-terminal" evidence="8">
    <location>
        <begin position="135"/>
        <end position="158"/>
    </location>
</feature>
<feature type="domain" description="Glucose-methanol-choline oxidoreductase N-terminal" evidence="9">
    <location>
        <begin position="308"/>
        <end position="322"/>
    </location>
</feature>
<dbReference type="Gene3D" id="3.30.560.10">
    <property type="entry name" value="Glucose Oxidase, domain 3"/>
    <property type="match status" value="1"/>
</dbReference>
<keyword evidence="3 6" id="KW-0285">Flavoprotein</keyword>
<reference evidence="10 11" key="1">
    <citation type="submission" date="2020-11" db="EMBL/GenBank/DDBJ databases">
        <authorList>
            <person name="Wallbank WR R."/>
            <person name="Pardo Diaz C."/>
            <person name="Kozak K."/>
            <person name="Martin S."/>
            <person name="Jiggins C."/>
            <person name="Moest M."/>
            <person name="Warren A I."/>
            <person name="Generalovic N T."/>
            <person name="Byers J.R.P. K."/>
            <person name="Montejo-Kovacevich G."/>
            <person name="Yen C E."/>
        </authorList>
    </citation>
    <scope>NUCLEOTIDE SEQUENCE [LARGE SCALE GENOMIC DNA]</scope>
</reference>
<feature type="binding site" evidence="5">
    <location>
        <position position="141"/>
    </location>
    <ligand>
        <name>FAD</name>
        <dbReference type="ChEBI" id="CHEBI:57692"/>
    </ligand>
</feature>
<dbReference type="SUPFAM" id="SSF51905">
    <property type="entry name" value="FAD/NAD(P)-binding domain"/>
    <property type="match status" value="1"/>
</dbReference>
<evidence type="ECO:0000256" key="5">
    <source>
        <dbReference type="PIRSR" id="PIRSR000137-2"/>
    </source>
</evidence>